<sequence>MLVNVGKLMSHTSTKGGGGVKHPFNPSLVDAWFMSGLSNSDKPTQIVGVKKNKLQLKNFAYALNSGFGKYAVNWNGFAKTTANANFTNTDSSIHITEILVADSKFLQASVDATISSYQVKVEGITDDIKLRYVSYAEDGTGTYTYLKNGINNLPISYKKYTGFAASVVGTCNITITQLPSAYEGALVFDGVDDYGICTGLPIMTDYTVICRREIINKDYYSVASKSTVFGKGAFIFELIQNRTNHCYSFAADNQISLHNSEISWQTKNSYNGSTITVGNADDTDTLTLGIIREEDESRRFLKGAIYYFALYNKSLTSEEIETEKERLNEEWLKRSKVTIPEPDVYYDLSLKDNSSPTRNIIDDLSGNGHDAEIFNAAYTESSGYRSDGAFVFDSIDDYAIMQNVTKGFKTLFMEVIPSLTTDKSGFLYDQRVGQTSFGISISLNHIAYNAYNWGGVTYINRKLNTTMNGKEVYLKHQIITIVNGTDLKPQKVVLGGDIGLSGYFSNMALYKLIGFYDELTPLQIEKVINDYKLKYN</sequence>
<organism evidence="1">
    <name type="scientific">Myoviridae sp. ctPoO4</name>
    <dbReference type="NCBI Taxonomy" id="2827685"/>
    <lineage>
        <taxon>Viruses</taxon>
        <taxon>Duplodnaviria</taxon>
        <taxon>Heunggongvirae</taxon>
        <taxon>Uroviricota</taxon>
        <taxon>Caudoviricetes</taxon>
    </lineage>
</organism>
<accession>A0A8S5SNE8</accession>
<protein>
    <submittedName>
        <fullName evidence="1">Uncharacterized protein</fullName>
    </submittedName>
</protein>
<dbReference type="EMBL" id="BK032629">
    <property type="protein sequence ID" value="DAF52090.1"/>
    <property type="molecule type" value="Genomic_DNA"/>
</dbReference>
<proteinExistence type="predicted"/>
<dbReference type="Gene3D" id="2.60.120.200">
    <property type="match status" value="1"/>
</dbReference>
<dbReference type="SUPFAM" id="SSF49899">
    <property type="entry name" value="Concanavalin A-like lectins/glucanases"/>
    <property type="match status" value="1"/>
</dbReference>
<name>A0A8S5SNE8_9CAUD</name>
<reference evidence="1" key="1">
    <citation type="journal article" date="2021" name="Proc. Natl. Acad. Sci. U.S.A.">
        <title>A Catalog of Tens of Thousands of Viruses from Human Metagenomes Reveals Hidden Associations with Chronic Diseases.</title>
        <authorList>
            <person name="Tisza M.J."/>
            <person name="Buck C.B."/>
        </authorList>
    </citation>
    <scope>NUCLEOTIDE SEQUENCE</scope>
    <source>
        <strain evidence="1">CtPoO4</strain>
    </source>
</reference>
<evidence type="ECO:0000313" key="1">
    <source>
        <dbReference type="EMBL" id="DAF52090.1"/>
    </source>
</evidence>
<dbReference type="InterPro" id="IPR013320">
    <property type="entry name" value="ConA-like_dom_sf"/>
</dbReference>